<dbReference type="EMBL" id="HE663493">
    <property type="protein sequence ID" value="CCG07152.1"/>
    <property type="molecule type" value="Genomic_DNA"/>
</dbReference>
<evidence type="ECO:0000313" key="2">
    <source>
        <dbReference type="Proteomes" id="UP000033220"/>
    </source>
</evidence>
<reference evidence="1 2" key="1">
    <citation type="submission" date="2012-02" db="EMBL/GenBank/DDBJ databases">
        <title>Shotgun genome sequence of Phaeospirillum photometricum DSM 122.</title>
        <authorList>
            <person name="Duquesne K."/>
            <person name="Sturgis J."/>
        </authorList>
    </citation>
    <scope>NUCLEOTIDE SEQUENCE [LARGE SCALE GENOMIC DNA]</scope>
    <source>
        <strain evidence="2">DSM122</strain>
    </source>
</reference>
<dbReference type="EC" id="2.1.1.144" evidence="1"/>
<sequence>MPCIWCPTTKPCFPGWSRCWPRGGVLAVQMPHAFDEPAYRCITEAVRAGPWRDLLEPLLRPMPVTSALKYSRLLAVRVRHLDIWETVYHLLLRGPDPVAAWMRASALAPFLRRLSDEETRAAFYEEYRRPRRPVPYPEDRPRWGGRSFRFGGFLIAQGPVMRS</sequence>
<keyword evidence="1" id="KW-0489">Methyltransferase</keyword>
<dbReference type="InterPro" id="IPR023149">
    <property type="entry name" value="Trans_acon_MeTrfase_C"/>
</dbReference>
<dbReference type="PATRIC" id="fig|1150469.3.peg.618"/>
<name>H6SP80_PARPM</name>
<evidence type="ECO:0000313" key="1">
    <source>
        <dbReference type="EMBL" id="CCG07152.1"/>
    </source>
</evidence>
<dbReference type="GO" id="GO:0030798">
    <property type="term" value="F:trans-aconitate 2-methyltransferase activity"/>
    <property type="evidence" value="ECO:0007669"/>
    <property type="project" value="UniProtKB-EC"/>
</dbReference>
<protein>
    <submittedName>
        <fullName evidence="1">Trans-aconitate 2-methyltransferase</fullName>
        <ecNumber evidence="1">2.1.1.144</ecNumber>
    </submittedName>
</protein>
<keyword evidence="2" id="KW-1185">Reference proteome</keyword>
<accession>H6SP80</accession>
<gene>
    <name evidence="1" type="primary">tam</name>
    <name evidence="1" type="ORF">RSPPHO_00526</name>
</gene>
<dbReference type="KEGG" id="rpm:RSPPHO_00526"/>
<dbReference type="Proteomes" id="UP000033220">
    <property type="component" value="Chromosome DSM 122"/>
</dbReference>
<proteinExistence type="predicted"/>
<dbReference type="GO" id="GO:0032259">
    <property type="term" value="P:methylation"/>
    <property type="evidence" value="ECO:0007669"/>
    <property type="project" value="UniProtKB-KW"/>
</dbReference>
<dbReference type="HOGENOM" id="CLU_1625796_0_0_5"/>
<dbReference type="Gene3D" id="1.10.150.290">
    <property type="entry name" value="S-adenosyl-L-methionine-dependent methyltransferases"/>
    <property type="match status" value="1"/>
</dbReference>
<dbReference type="AlphaFoldDB" id="H6SP80"/>
<dbReference type="eggNOG" id="COG4106">
    <property type="taxonomic scope" value="Bacteria"/>
</dbReference>
<dbReference type="STRING" id="1150469.RSPPHO_00526"/>
<organism evidence="1 2">
    <name type="scientific">Pararhodospirillum photometricum DSM 122</name>
    <dbReference type="NCBI Taxonomy" id="1150469"/>
    <lineage>
        <taxon>Bacteria</taxon>
        <taxon>Pseudomonadati</taxon>
        <taxon>Pseudomonadota</taxon>
        <taxon>Alphaproteobacteria</taxon>
        <taxon>Rhodospirillales</taxon>
        <taxon>Rhodospirillaceae</taxon>
        <taxon>Pararhodospirillum</taxon>
    </lineage>
</organism>
<keyword evidence="1" id="KW-0808">Transferase</keyword>